<keyword evidence="7" id="KW-0732">Signal</keyword>
<feature type="domain" description="Peptidase A1" evidence="8">
    <location>
        <begin position="66"/>
        <end position="411"/>
    </location>
</feature>
<evidence type="ECO:0000313" key="9">
    <source>
        <dbReference type="EMBL" id="KAF2088279.1"/>
    </source>
</evidence>
<dbReference type="Gene3D" id="2.40.70.10">
    <property type="entry name" value="Acid Proteases"/>
    <property type="match status" value="1"/>
</dbReference>
<dbReference type="CDD" id="cd12087">
    <property type="entry name" value="TM_EGFR-like"/>
    <property type="match status" value="1"/>
</dbReference>
<evidence type="ECO:0000256" key="4">
    <source>
        <dbReference type="ARBA" id="ARBA00023136"/>
    </source>
</evidence>
<dbReference type="SUPFAM" id="SSF50630">
    <property type="entry name" value="Acid proteases"/>
    <property type="match status" value="1"/>
</dbReference>
<dbReference type="AlphaFoldDB" id="A0A9P4HY98"/>
<dbReference type="GO" id="GO:0016020">
    <property type="term" value="C:membrane"/>
    <property type="evidence" value="ECO:0007669"/>
    <property type="project" value="UniProtKB-SubCell"/>
</dbReference>
<dbReference type="InterPro" id="IPR021109">
    <property type="entry name" value="Peptidase_aspartic_dom_sf"/>
</dbReference>
<reference evidence="9" key="1">
    <citation type="journal article" date="2020" name="Stud. Mycol.">
        <title>101 Dothideomycetes genomes: a test case for predicting lifestyles and emergence of pathogens.</title>
        <authorList>
            <person name="Haridas S."/>
            <person name="Albert R."/>
            <person name="Binder M."/>
            <person name="Bloem J."/>
            <person name="Labutti K."/>
            <person name="Salamov A."/>
            <person name="Andreopoulos B."/>
            <person name="Baker S."/>
            <person name="Barry K."/>
            <person name="Bills G."/>
            <person name="Bluhm B."/>
            <person name="Cannon C."/>
            <person name="Castanera R."/>
            <person name="Culley D."/>
            <person name="Daum C."/>
            <person name="Ezra D."/>
            <person name="Gonzalez J."/>
            <person name="Henrissat B."/>
            <person name="Kuo A."/>
            <person name="Liang C."/>
            <person name="Lipzen A."/>
            <person name="Lutzoni F."/>
            <person name="Magnuson J."/>
            <person name="Mondo S."/>
            <person name="Nolan M."/>
            <person name="Ohm R."/>
            <person name="Pangilinan J."/>
            <person name="Park H.-J."/>
            <person name="Ramirez L."/>
            <person name="Alfaro M."/>
            <person name="Sun H."/>
            <person name="Tritt A."/>
            <person name="Yoshinaga Y."/>
            <person name="Zwiers L.-H."/>
            <person name="Turgeon B."/>
            <person name="Goodwin S."/>
            <person name="Spatafora J."/>
            <person name="Crous P."/>
            <person name="Grigoriev I."/>
        </authorList>
    </citation>
    <scope>NUCLEOTIDE SEQUENCE</scope>
    <source>
        <strain evidence="9">CBS 121410</strain>
    </source>
</reference>
<dbReference type="EMBL" id="ML978717">
    <property type="protein sequence ID" value="KAF2088279.1"/>
    <property type="molecule type" value="Genomic_DNA"/>
</dbReference>
<feature type="transmembrane region" description="Helical" evidence="6">
    <location>
        <begin position="480"/>
        <end position="507"/>
    </location>
</feature>
<keyword evidence="10" id="KW-1185">Reference proteome</keyword>
<comment type="subcellular location">
    <subcellularLocation>
        <location evidence="1">Membrane</location>
        <topology evidence="1">Single-pass membrane protein</topology>
    </subcellularLocation>
</comment>
<protein>
    <recommendedName>
        <fullName evidence="8">Peptidase A1 domain-containing protein</fullName>
    </recommendedName>
</protein>
<organism evidence="9 10">
    <name type="scientific">Saccharata proteae CBS 121410</name>
    <dbReference type="NCBI Taxonomy" id="1314787"/>
    <lineage>
        <taxon>Eukaryota</taxon>
        <taxon>Fungi</taxon>
        <taxon>Dikarya</taxon>
        <taxon>Ascomycota</taxon>
        <taxon>Pezizomycotina</taxon>
        <taxon>Dothideomycetes</taxon>
        <taxon>Dothideomycetes incertae sedis</taxon>
        <taxon>Botryosphaeriales</taxon>
        <taxon>Saccharataceae</taxon>
        <taxon>Saccharata</taxon>
    </lineage>
</organism>
<comment type="caution">
    <text evidence="9">The sequence shown here is derived from an EMBL/GenBank/DDBJ whole genome shotgun (WGS) entry which is preliminary data.</text>
</comment>
<dbReference type="Proteomes" id="UP000799776">
    <property type="component" value="Unassembled WGS sequence"/>
</dbReference>
<evidence type="ECO:0000256" key="6">
    <source>
        <dbReference type="SAM" id="Phobius"/>
    </source>
</evidence>
<feature type="compositionally biased region" description="Polar residues" evidence="5">
    <location>
        <begin position="456"/>
        <end position="476"/>
    </location>
</feature>
<dbReference type="InterPro" id="IPR051694">
    <property type="entry name" value="Immunoregulatory_rcpt-like"/>
</dbReference>
<keyword evidence="2 6" id="KW-0812">Transmembrane</keyword>
<gene>
    <name evidence="9" type="ORF">K490DRAFT_39930</name>
</gene>
<sequence length="593" mass="64177">MGFWRREPWPIAVVFLAASGESASNLKVPWSTEIYGPDGPWHAVTALVGGLNSQGTTQVDLFPGGIYGTFLLTDDACSLFPNTTCGKGGLWSPDFKSDTDTGFEATWRTNSFENTTLGSGETYVQAMTINGLTVGNVPLVATDNFKQTSPGGTEYGSECGTLALGTGSTTQVQVFDTAPTSNDSWGFEFPAALYNESIIPSYSWMLHIGSANLDYDGSLILGGYDKGRTIGPYLNYTGAGLSLLDIGLGVERGASPFSTGAKTVTGLLLDDTNEQTIVDIYVDELLPYMYLPAKTCERLAQILPLTYDTTLRYYLWNTEDSSYETIITSPTYLSFVFNSTADTSTNVTIKVPLMLLNLTLSSPLVEKDTQYFPCLDNTFDGAETHRLGRAFLQSAFYGYNYNAYTSWLGQAAGPGLGEERIDIADATYDIETNDDNGTILYDSWRDYWTPLAADSSVSATPSTADSGSAESKTDSGSDGLATGAIAGIIVGAICALLVLAGGALWWWRQRRQRKTVAKSGSAVEEVNIVELSSKCPFGCPHEKTHLRGCPYGRSHDFPAPIELYATQAFHELSGSTTFPPRELDGRQIHFPSR</sequence>
<name>A0A9P4HY98_9PEZI</name>
<evidence type="ECO:0000256" key="5">
    <source>
        <dbReference type="SAM" id="MobiDB-lite"/>
    </source>
</evidence>
<evidence type="ECO:0000256" key="3">
    <source>
        <dbReference type="ARBA" id="ARBA00022989"/>
    </source>
</evidence>
<proteinExistence type="predicted"/>
<dbReference type="PANTHER" id="PTHR15549:SF26">
    <property type="entry name" value="AXIAL BUDDING PATTERN PROTEIN 2-RELATED"/>
    <property type="match status" value="1"/>
</dbReference>
<evidence type="ECO:0000313" key="10">
    <source>
        <dbReference type="Proteomes" id="UP000799776"/>
    </source>
</evidence>
<evidence type="ECO:0000256" key="2">
    <source>
        <dbReference type="ARBA" id="ARBA00022692"/>
    </source>
</evidence>
<evidence type="ECO:0000256" key="7">
    <source>
        <dbReference type="SAM" id="SignalP"/>
    </source>
</evidence>
<evidence type="ECO:0000256" key="1">
    <source>
        <dbReference type="ARBA" id="ARBA00004167"/>
    </source>
</evidence>
<keyword evidence="4 6" id="KW-0472">Membrane</keyword>
<keyword evidence="3 6" id="KW-1133">Transmembrane helix</keyword>
<feature type="chain" id="PRO_5040483385" description="Peptidase A1 domain-containing protein" evidence="7">
    <location>
        <begin position="23"/>
        <end position="593"/>
    </location>
</feature>
<dbReference type="GO" id="GO:0071944">
    <property type="term" value="C:cell periphery"/>
    <property type="evidence" value="ECO:0007669"/>
    <property type="project" value="UniProtKB-ARBA"/>
</dbReference>
<feature type="signal peptide" evidence="7">
    <location>
        <begin position="1"/>
        <end position="22"/>
    </location>
</feature>
<dbReference type="PROSITE" id="PS51767">
    <property type="entry name" value="PEPTIDASE_A1"/>
    <property type="match status" value="1"/>
</dbReference>
<evidence type="ECO:0000259" key="8">
    <source>
        <dbReference type="PROSITE" id="PS51767"/>
    </source>
</evidence>
<dbReference type="InterPro" id="IPR033121">
    <property type="entry name" value="PEPTIDASE_A1"/>
</dbReference>
<dbReference type="OrthoDB" id="4074350at2759"/>
<feature type="region of interest" description="Disordered" evidence="5">
    <location>
        <begin position="456"/>
        <end position="477"/>
    </location>
</feature>
<accession>A0A9P4HY98</accession>
<dbReference type="PANTHER" id="PTHR15549">
    <property type="entry name" value="PAIRED IMMUNOGLOBULIN-LIKE TYPE 2 RECEPTOR"/>
    <property type="match status" value="1"/>
</dbReference>